<dbReference type="AlphaFoldDB" id="A0A9Q1KJN0"/>
<keyword evidence="8" id="KW-1185">Reference proteome</keyword>
<protein>
    <submittedName>
        <fullName evidence="7">Uncharacterized protein</fullName>
    </submittedName>
</protein>
<evidence type="ECO:0000256" key="3">
    <source>
        <dbReference type="ARBA" id="ARBA00022692"/>
    </source>
</evidence>
<evidence type="ECO:0000313" key="8">
    <source>
        <dbReference type="Proteomes" id="UP001153076"/>
    </source>
</evidence>
<evidence type="ECO:0000256" key="2">
    <source>
        <dbReference type="ARBA" id="ARBA00022448"/>
    </source>
</evidence>
<name>A0A9Q1KJN0_9CARY</name>
<evidence type="ECO:0000256" key="5">
    <source>
        <dbReference type="ARBA" id="ARBA00023136"/>
    </source>
</evidence>
<dbReference type="GO" id="GO:0015185">
    <property type="term" value="F:gamma-aminobutyric acid transmembrane transporter activity"/>
    <property type="evidence" value="ECO:0007669"/>
    <property type="project" value="TreeGrafter"/>
</dbReference>
<feature type="transmembrane region" description="Helical" evidence="6">
    <location>
        <begin position="26"/>
        <end position="47"/>
    </location>
</feature>
<dbReference type="GO" id="GO:0016020">
    <property type="term" value="C:membrane"/>
    <property type="evidence" value="ECO:0007669"/>
    <property type="project" value="UniProtKB-SubCell"/>
</dbReference>
<evidence type="ECO:0000256" key="6">
    <source>
        <dbReference type="SAM" id="Phobius"/>
    </source>
</evidence>
<dbReference type="GO" id="GO:0015180">
    <property type="term" value="F:L-alanine transmembrane transporter activity"/>
    <property type="evidence" value="ECO:0007669"/>
    <property type="project" value="TreeGrafter"/>
</dbReference>
<feature type="transmembrane region" description="Helical" evidence="6">
    <location>
        <begin position="59"/>
        <end position="78"/>
    </location>
</feature>
<gene>
    <name evidence="7" type="ORF">Cgig2_018587</name>
</gene>
<dbReference type="GO" id="GO:0005313">
    <property type="term" value="F:L-glutamate transmembrane transporter activity"/>
    <property type="evidence" value="ECO:0007669"/>
    <property type="project" value="TreeGrafter"/>
</dbReference>
<dbReference type="EMBL" id="JAKOGI010000075">
    <property type="protein sequence ID" value="KAJ8445646.1"/>
    <property type="molecule type" value="Genomic_DNA"/>
</dbReference>
<keyword evidence="2" id="KW-0813">Transport</keyword>
<dbReference type="OrthoDB" id="3257095at2759"/>
<proteinExistence type="predicted"/>
<evidence type="ECO:0000313" key="7">
    <source>
        <dbReference type="EMBL" id="KAJ8445646.1"/>
    </source>
</evidence>
<keyword evidence="4 6" id="KW-1133">Transmembrane helix</keyword>
<dbReference type="Gene3D" id="1.20.1740.10">
    <property type="entry name" value="Amino acid/polyamine transporter I"/>
    <property type="match status" value="2"/>
</dbReference>
<dbReference type="PANTHER" id="PTHR45649">
    <property type="entry name" value="AMINO-ACID PERMEASE BAT1"/>
    <property type="match status" value="1"/>
</dbReference>
<dbReference type="GO" id="GO:0015189">
    <property type="term" value="F:L-lysine transmembrane transporter activity"/>
    <property type="evidence" value="ECO:0007669"/>
    <property type="project" value="TreeGrafter"/>
</dbReference>
<dbReference type="PANTHER" id="PTHR45649:SF30">
    <property type="entry name" value="AMINO-ACID PERMEASE BAT1"/>
    <property type="match status" value="1"/>
</dbReference>
<comment type="caution">
    <text evidence="7">The sequence shown here is derived from an EMBL/GenBank/DDBJ whole genome shotgun (WGS) entry which is preliminary data.</text>
</comment>
<dbReference type="Proteomes" id="UP001153076">
    <property type="component" value="Unassembled WGS sequence"/>
</dbReference>
<organism evidence="7 8">
    <name type="scientific">Carnegiea gigantea</name>
    <dbReference type="NCBI Taxonomy" id="171969"/>
    <lineage>
        <taxon>Eukaryota</taxon>
        <taxon>Viridiplantae</taxon>
        <taxon>Streptophyta</taxon>
        <taxon>Embryophyta</taxon>
        <taxon>Tracheophyta</taxon>
        <taxon>Spermatophyta</taxon>
        <taxon>Magnoliopsida</taxon>
        <taxon>eudicotyledons</taxon>
        <taxon>Gunneridae</taxon>
        <taxon>Pentapetalae</taxon>
        <taxon>Caryophyllales</taxon>
        <taxon>Cactineae</taxon>
        <taxon>Cactaceae</taxon>
        <taxon>Cactoideae</taxon>
        <taxon>Echinocereeae</taxon>
        <taxon>Carnegiea</taxon>
    </lineage>
</organism>
<sequence>MGSRLGLVNQLEDDDVVNKCEKIMRVVSNFAFSLSIISVLTGVTTLYNNGLQDGGPAVMVYGWLIAGAFTMFVGLSMVKICSSYLTSVGLYCWSAMLAGPSWAPFASSCCSLNSSAITTSVDFSLAQLIQVINLLSKSGENGGVFMLMIDTLGSKGKGQCQVCFHPLNFENGDAINSRVYIFVPGLRTSRDTFTGYDASAHMTEETKGADKNGPKGIISAIGISIILFLSNENNGGDYAVAELIWERNWRNTCLGIVAVAIFFCRMSSVTSNSGYTFFLISPYQRYIFLTGWLMHSQEMKPRLFHHQHEVNKLAVPDNAEWMSAFISFCMALTA</sequence>
<evidence type="ECO:0000256" key="4">
    <source>
        <dbReference type="ARBA" id="ARBA00022989"/>
    </source>
</evidence>
<keyword evidence="5 6" id="KW-0472">Membrane</keyword>
<reference evidence="7" key="1">
    <citation type="submission" date="2022-04" db="EMBL/GenBank/DDBJ databases">
        <title>Carnegiea gigantea Genome sequencing and assembly v2.</title>
        <authorList>
            <person name="Copetti D."/>
            <person name="Sanderson M.J."/>
            <person name="Burquez A."/>
            <person name="Wojciechowski M.F."/>
        </authorList>
    </citation>
    <scope>NUCLEOTIDE SEQUENCE</scope>
    <source>
        <strain evidence="7">SGP5-SGP5p</strain>
        <tissue evidence="7">Aerial part</tissue>
    </source>
</reference>
<comment type="subcellular location">
    <subcellularLocation>
        <location evidence="1">Membrane</location>
        <topology evidence="1">Multi-pass membrane protein</topology>
    </subcellularLocation>
</comment>
<keyword evidence="3 6" id="KW-0812">Transmembrane</keyword>
<evidence type="ECO:0000256" key="1">
    <source>
        <dbReference type="ARBA" id="ARBA00004141"/>
    </source>
</evidence>
<accession>A0A9Q1KJN0</accession>